<gene>
    <name evidence="2" type="ordered locus">PYCH_19120</name>
</gene>
<dbReference type="Proteomes" id="UP000008386">
    <property type="component" value="Chromosome"/>
</dbReference>
<feature type="transmembrane region" description="Helical" evidence="1">
    <location>
        <begin position="120"/>
        <end position="148"/>
    </location>
</feature>
<keyword evidence="1" id="KW-0812">Transmembrane</keyword>
<feature type="transmembrane region" description="Helical" evidence="1">
    <location>
        <begin position="53"/>
        <end position="81"/>
    </location>
</feature>
<sequence>MEQKLKNFGTNTGPGGVMNAKEVALTALMAATGLVLQVSPLKFKTPWGMNIDLVAVPIVLLYFLTGLRTAIFGLAVLALGISLVSTAGPLGASMKFAATLSVLLGLEVAKRLVNDVGIKFFALGYATSVAIRGPLMLVLNYYFALPLWLGVGGDLLIRKVEEMTGLPFWLAIVLPNAIQTVVDILGAAWIATPVAKRLGHII</sequence>
<reference evidence="2 3" key="1">
    <citation type="journal article" date="2011" name="J. Bacteriol.">
        <title>Complete genome sequence of the obligate piezophilic hyperthermophilic archaeon Pyrococcus yayanosii CH1.</title>
        <authorList>
            <person name="Jun X."/>
            <person name="Lupeng L."/>
            <person name="Minjuan X."/>
            <person name="Oger P."/>
            <person name="Fengping W."/>
            <person name="Jebbar M."/>
            <person name="Xiang X."/>
        </authorList>
    </citation>
    <scope>NUCLEOTIDE SEQUENCE [LARGE SCALE GENOMIC DNA]</scope>
    <source>
        <strain evidence="3">CH1 / JCM 16557</strain>
    </source>
</reference>
<feature type="transmembrane region" description="Helical" evidence="1">
    <location>
        <begin position="23"/>
        <end position="41"/>
    </location>
</feature>
<evidence type="ECO:0000313" key="3">
    <source>
        <dbReference type="Proteomes" id="UP000008386"/>
    </source>
</evidence>
<dbReference type="eggNOG" id="arCOG03794">
    <property type="taxonomic scope" value="Archaea"/>
</dbReference>
<name>F8AIF7_PYRYC</name>
<accession>F8AIF7</accession>
<dbReference type="STRING" id="529709.PYCH_19120"/>
<evidence type="ECO:0000313" key="2">
    <source>
        <dbReference type="EMBL" id="AEH25567.1"/>
    </source>
</evidence>
<proteinExistence type="predicted"/>
<keyword evidence="3" id="KW-1185">Reference proteome</keyword>
<protein>
    <submittedName>
        <fullName evidence="2">Uncharacterized protein</fullName>
    </submittedName>
</protein>
<keyword evidence="1" id="KW-0472">Membrane</keyword>
<keyword evidence="1" id="KW-1133">Transmembrane helix</keyword>
<feature type="transmembrane region" description="Helical" evidence="1">
    <location>
        <begin position="168"/>
        <end position="191"/>
    </location>
</feature>
<dbReference type="AlphaFoldDB" id="F8AIF7"/>
<dbReference type="KEGG" id="pya:PYCH_19120"/>
<dbReference type="HOGENOM" id="CLU_094093_0_0_2"/>
<dbReference type="Gene3D" id="1.10.1760.20">
    <property type="match status" value="1"/>
</dbReference>
<evidence type="ECO:0000256" key="1">
    <source>
        <dbReference type="SAM" id="Phobius"/>
    </source>
</evidence>
<organism evidence="2 3">
    <name type="scientific">Pyrococcus yayanosii (strain CH1 / JCM 16557)</name>
    <dbReference type="NCBI Taxonomy" id="529709"/>
    <lineage>
        <taxon>Archaea</taxon>
        <taxon>Methanobacteriati</taxon>
        <taxon>Methanobacteriota</taxon>
        <taxon>Thermococci</taxon>
        <taxon>Thermococcales</taxon>
        <taxon>Thermococcaceae</taxon>
        <taxon>Pyrococcus</taxon>
    </lineage>
</organism>
<dbReference type="EMBL" id="CP002779">
    <property type="protein sequence ID" value="AEH25567.1"/>
    <property type="molecule type" value="Genomic_DNA"/>
</dbReference>